<organism evidence="1 2">
    <name type="scientific">Thalictrum thalictroides</name>
    <name type="common">Rue-anemone</name>
    <name type="synonym">Anemone thalictroides</name>
    <dbReference type="NCBI Taxonomy" id="46969"/>
    <lineage>
        <taxon>Eukaryota</taxon>
        <taxon>Viridiplantae</taxon>
        <taxon>Streptophyta</taxon>
        <taxon>Embryophyta</taxon>
        <taxon>Tracheophyta</taxon>
        <taxon>Spermatophyta</taxon>
        <taxon>Magnoliopsida</taxon>
        <taxon>Ranunculales</taxon>
        <taxon>Ranunculaceae</taxon>
        <taxon>Thalictroideae</taxon>
        <taxon>Thalictrum</taxon>
    </lineage>
</organism>
<comment type="caution">
    <text evidence="1">The sequence shown here is derived from an EMBL/GenBank/DDBJ whole genome shotgun (WGS) entry which is preliminary data.</text>
</comment>
<dbReference type="SUPFAM" id="SSF51735">
    <property type="entry name" value="NAD(P)-binding Rossmann-fold domains"/>
    <property type="match status" value="1"/>
</dbReference>
<dbReference type="PANTHER" id="PTHR43000">
    <property type="entry name" value="DTDP-D-GLUCOSE 4,6-DEHYDRATASE-RELATED"/>
    <property type="match status" value="1"/>
</dbReference>
<dbReference type="Gene3D" id="3.40.50.720">
    <property type="entry name" value="NAD(P)-binding Rossmann-like Domain"/>
    <property type="match status" value="1"/>
</dbReference>
<dbReference type="AlphaFoldDB" id="A0A7J6X938"/>
<reference evidence="1 2" key="1">
    <citation type="submission" date="2020-06" db="EMBL/GenBank/DDBJ databases">
        <title>Transcriptomic and genomic resources for Thalictrum thalictroides and T. hernandezii: Facilitating candidate gene discovery in an emerging model plant lineage.</title>
        <authorList>
            <person name="Arias T."/>
            <person name="Riano-Pachon D.M."/>
            <person name="Di Stilio V.S."/>
        </authorList>
    </citation>
    <scope>NUCLEOTIDE SEQUENCE [LARGE SCALE GENOMIC DNA]</scope>
    <source>
        <strain evidence="2">cv. WT478/WT964</strain>
        <tissue evidence="1">Leaves</tissue>
    </source>
</reference>
<sequence length="117" mass="13434">MPRRQEYIEWAWRAGLRGGPFLRASLFFEFFSISVFCLKNTIPSLFSLSRSISRFEVSSPFSIWIRSRELGYGLTPSHTPKNILITSAAGFIASHVANQLIKNYPDYKIVILDKLDM</sequence>
<dbReference type="OrthoDB" id="16464at2759"/>
<keyword evidence="2" id="KW-1185">Reference proteome</keyword>
<name>A0A7J6X938_THATH</name>
<accession>A0A7J6X938</accession>
<evidence type="ECO:0000313" key="1">
    <source>
        <dbReference type="EMBL" id="KAF5206306.1"/>
    </source>
</evidence>
<dbReference type="EMBL" id="JABWDY010002896">
    <property type="protein sequence ID" value="KAF5206306.1"/>
    <property type="molecule type" value="Genomic_DNA"/>
</dbReference>
<dbReference type="Proteomes" id="UP000554482">
    <property type="component" value="Unassembled WGS sequence"/>
</dbReference>
<evidence type="ECO:0000313" key="2">
    <source>
        <dbReference type="Proteomes" id="UP000554482"/>
    </source>
</evidence>
<gene>
    <name evidence="1" type="ORF">FRX31_004102</name>
</gene>
<protein>
    <submittedName>
        <fullName evidence="1">Trifunctional UDP-glucose 4,6-dehydratase/UDP-4-keto-6-deoxy-D-glucose 3,5-epimerase/UDP-4-keto-L-rhamnose-reductase RHM1</fullName>
    </submittedName>
</protein>
<proteinExistence type="predicted"/>
<dbReference type="InterPro" id="IPR036291">
    <property type="entry name" value="NAD(P)-bd_dom_sf"/>
</dbReference>